<dbReference type="EMBL" id="JAUEPT010000042">
    <property type="protein sequence ID" value="KAK0438565.1"/>
    <property type="molecule type" value="Genomic_DNA"/>
</dbReference>
<comment type="caution">
    <text evidence="1">The sequence shown here is derived from an EMBL/GenBank/DDBJ whole genome shotgun (WGS) entry which is preliminary data.</text>
</comment>
<gene>
    <name evidence="1" type="ORF">EV421DRAFT_2021178</name>
</gene>
<organism evidence="1 2">
    <name type="scientific">Armillaria borealis</name>
    <dbReference type="NCBI Taxonomy" id="47425"/>
    <lineage>
        <taxon>Eukaryota</taxon>
        <taxon>Fungi</taxon>
        <taxon>Dikarya</taxon>
        <taxon>Basidiomycota</taxon>
        <taxon>Agaricomycotina</taxon>
        <taxon>Agaricomycetes</taxon>
        <taxon>Agaricomycetidae</taxon>
        <taxon>Agaricales</taxon>
        <taxon>Marasmiineae</taxon>
        <taxon>Physalacriaceae</taxon>
        <taxon>Armillaria</taxon>
    </lineage>
</organism>
<keyword evidence="2" id="KW-1185">Reference proteome</keyword>
<evidence type="ECO:0000313" key="2">
    <source>
        <dbReference type="Proteomes" id="UP001175226"/>
    </source>
</evidence>
<sequence>MTPEQPVSYNGAYLASFFARKVLYRGFGSTDFHHSFYRPYIPWTHFLFTLVRTGKRTHHCRNHGTFKLAIPSFVPERNSRLSQVRTAIPQFEHSKKKLPAVLPGIQAKASYFVQCIPHPGWRRARIGFGTVLRVVIAFSPTFAMNGIVEAKIIQMTLFSVLRKSATGGMGTVATCIPSTWAGPCLWCFIYIFDGYNFRAELLTSWAIRTIATGLELSIIVWFVPSLEFRGPVADFYCCEPSSLKEVARFLYS</sequence>
<reference evidence="1" key="1">
    <citation type="submission" date="2023-06" db="EMBL/GenBank/DDBJ databases">
        <authorList>
            <consortium name="Lawrence Berkeley National Laboratory"/>
            <person name="Ahrendt S."/>
            <person name="Sahu N."/>
            <person name="Indic B."/>
            <person name="Wong-Bajracharya J."/>
            <person name="Merenyi Z."/>
            <person name="Ke H.-M."/>
            <person name="Monk M."/>
            <person name="Kocsube S."/>
            <person name="Drula E."/>
            <person name="Lipzen A."/>
            <person name="Balint B."/>
            <person name="Henrissat B."/>
            <person name="Andreopoulos B."/>
            <person name="Martin F.M."/>
            <person name="Harder C.B."/>
            <person name="Rigling D."/>
            <person name="Ford K.L."/>
            <person name="Foster G.D."/>
            <person name="Pangilinan J."/>
            <person name="Papanicolaou A."/>
            <person name="Barry K."/>
            <person name="LaButti K."/>
            <person name="Viragh M."/>
            <person name="Koriabine M."/>
            <person name="Yan M."/>
            <person name="Riley R."/>
            <person name="Champramary S."/>
            <person name="Plett K.L."/>
            <person name="Tsai I.J."/>
            <person name="Slot J."/>
            <person name="Sipos G."/>
            <person name="Plett J."/>
            <person name="Nagy L.G."/>
            <person name="Grigoriev I.V."/>
        </authorList>
    </citation>
    <scope>NUCLEOTIDE SEQUENCE</scope>
    <source>
        <strain evidence="1">FPL87.14</strain>
    </source>
</reference>
<protein>
    <submittedName>
        <fullName evidence="1">Uncharacterized protein</fullName>
    </submittedName>
</protein>
<accession>A0AA39J9D1</accession>
<name>A0AA39J9D1_9AGAR</name>
<evidence type="ECO:0000313" key="1">
    <source>
        <dbReference type="EMBL" id="KAK0438565.1"/>
    </source>
</evidence>
<proteinExistence type="predicted"/>
<dbReference type="Proteomes" id="UP001175226">
    <property type="component" value="Unassembled WGS sequence"/>
</dbReference>
<dbReference type="AlphaFoldDB" id="A0AA39J9D1"/>